<evidence type="ECO:0000256" key="5">
    <source>
        <dbReference type="RuleBase" id="RU004508"/>
    </source>
</evidence>
<dbReference type="GO" id="GO:0008483">
    <property type="term" value="F:transaminase activity"/>
    <property type="evidence" value="ECO:0007669"/>
    <property type="project" value="UniProtKB-KW"/>
</dbReference>
<dbReference type="InterPro" id="IPR015422">
    <property type="entry name" value="PyrdxlP-dep_Trfase_small"/>
</dbReference>
<name>A0A0M8JPT6_9CHLR</name>
<keyword evidence="8" id="KW-0808">Transferase</keyword>
<dbReference type="InterPro" id="IPR015421">
    <property type="entry name" value="PyrdxlP-dep_Trfase_major"/>
</dbReference>
<dbReference type="Proteomes" id="UP000264141">
    <property type="component" value="Unassembled WGS sequence"/>
</dbReference>
<dbReference type="EMBL" id="DF967970">
    <property type="protein sequence ID" value="GAP08827.1"/>
    <property type="molecule type" value="Genomic_DNA"/>
</dbReference>
<feature type="modified residue" description="N6-(pyridoxal phosphate)lysine" evidence="4">
    <location>
        <position position="186"/>
    </location>
</feature>
<dbReference type="RefSeq" id="WP_062196565.1">
    <property type="nucleotide sequence ID" value="NZ_DF967970.1"/>
</dbReference>
<dbReference type="AlphaFoldDB" id="A0A0M8JPT6"/>
<evidence type="ECO:0000256" key="1">
    <source>
        <dbReference type="ARBA" id="ARBA00022898"/>
    </source>
</evidence>
<dbReference type="GO" id="GO:0000271">
    <property type="term" value="P:polysaccharide biosynthetic process"/>
    <property type="evidence" value="ECO:0007669"/>
    <property type="project" value="TreeGrafter"/>
</dbReference>
<dbReference type="CDD" id="cd00616">
    <property type="entry name" value="AHBA_syn"/>
    <property type="match status" value="1"/>
</dbReference>
<proteinExistence type="inferred from homology"/>
<dbReference type="Gene3D" id="3.40.640.10">
    <property type="entry name" value="Type I PLP-dependent aspartate aminotransferase-like (Major domain)"/>
    <property type="match status" value="1"/>
</dbReference>
<evidence type="ECO:0000256" key="2">
    <source>
        <dbReference type="ARBA" id="ARBA00037999"/>
    </source>
</evidence>
<evidence type="ECO:0000313" key="6">
    <source>
        <dbReference type="EMBL" id="GAP08777.1"/>
    </source>
</evidence>
<dbReference type="SUPFAM" id="SSF53383">
    <property type="entry name" value="PLP-dependent transferases"/>
    <property type="match status" value="1"/>
</dbReference>
<dbReference type="EMBL" id="DPBP01000026">
    <property type="protein sequence ID" value="HCE17451.1"/>
    <property type="molecule type" value="Genomic_DNA"/>
</dbReference>
<evidence type="ECO:0000256" key="4">
    <source>
        <dbReference type="PIRSR" id="PIRSR000390-2"/>
    </source>
</evidence>
<evidence type="ECO:0000313" key="8">
    <source>
        <dbReference type="EMBL" id="HCE17451.1"/>
    </source>
</evidence>
<dbReference type="OrthoDB" id="9810913at2"/>
<dbReference type="Proteomes" id="UP000253922">
    <property type="component" value="Unassembled WGS sequence"/>
</dbReference>
<keyword evidence="1 4" id="KW-0663">Pyridoxal phosphate</keyword>
<reference evidence="8 10" key="3">
    <citation type="journal article" date="2018" name="Nat. Biotechnol.">
        <title>A standardized bacterial taxonomy based on genome phylogeny substantially revises the tree of life.</title>
        <authorList>
            <person name="Parks D.H."/>
            <person name="Chuvochina M."/>
            <person name="Waite D.W."/>
            <person name="Rinke C."/>
            <person name="Skarshewski A."/>
            <person name="Chaumeil P.A."/>
            <person name="Hugenholtz P."/>
        </authorList>
    </citation>
    <scope>NUCLEOTIDE SEQUENCE [LARGE SCALE GENOMIC DNA]</scope>
    <source>
        <strain evidence="8">UBA8781</strain>
    </source>
</reference>
<evidence type="ECO:0000313" key="9">
    <source>
        <dbReference type="Proteomes" id="UP000253922"/>
    </source>
</evidence>
<reference evidence="9" key="2">
    <citation type="submission" date="2015-07" db="EMBL/GenBank/DDBJ databases">
        <title>Draft Genome Sequences of Anaerolinea thermolimosa IMO-1, Bellilinea caldifistulae GOMI-1, Leptolinea tardivitalis YMTK-2, Levilinea saccharolytica KIBI-1,Longilinea arvoryzae KOME-1, Previously Described as Members of the Anaerolineaceae (Chloroflexi).</title>
        <authorList>
            <person name="Sekiguchi Y."/>
            <person name="Ohashi A."/>
            <person name="Matsuura N."/>
            <person name="Tourlousse M.D."/>
        </authorList>
    </citation>
    <scope>NUCLEOTIDE SEQUENCE [LARGE SCALE GENOMIC DNA]</scope>
    <source>
        <strain evidence="9">IMO-1</strain>
    </source>
</reference>
<dbReference type="FunFam" id="3.40.640.10:FF:000089">
    <property type="entry name" value="Aminotransferase, DegT/DnrJ/EryC1/StrS family"/>
    <property type="match status" value="1"/>
</dbReference>
<sequence>MRVPFLDLKATYVELKDELDAAYRRVMDSGWYILSEELAAFEAEFAAYLGVKHCIGVGNGLEALHLILRGYGIGAGDEVIVPANTYIATWLAVSYAGATPVPVEPDPLNRNLDPGKIEAAISPRTRAILPVHLYGMPADMDPIREIASRYHLKVIEDAAQAHGALYKGRKTGALGDAAGWSFYPGKNLGAFGDGGAVTTNEDELADRVRTLRNYGSRVKYFNEVKGFNSRLDPLQAAFLRVKLKYLDAWNARRASRVSEYLERLKEIPDLELPYVPVWAVPCWHLFVIRHPRRDALQAHLREHQVDTLIHYPIPPHRSGAYQDAPFTRGSFPISEALADTVLSLPIGPHLSKPEQEQVIDALLCFVRPKGDHAH</sequence>
<dbReference type="PANTHER" id="PTHR30244:SF36">
    <property type="entry name" value="3-OXO-GLUCOSE-6-PHOSPHATE:GLUTAMATE AMINOTRANSFERASE"/>
    <property type="match status" value="1"/>
</dbReference>
<gene>
    <name evidence="6" type="ORF">ATHL_03686</name>
    <name evidence="7" type="ORF">ATHL_03737</name>
    <name evidence="8" type="ORF">DEQ80_06295</name>
</gene>
<comment type="similarity">
    <text evidence="2 5">Belongs to the DegT/DnrJ/EryC1 family.</text>
</comment>
<dbReference type="PANTHER" id="PTHR30244">
    <property type="entry name" value="TRANSAMINASE"/>
    <property type="match status" value="1"/>
</dbReference>
<dbReference type="PIRSF" id="PIRSF000390">
    <property type="entry name" value="PLP_StrS"/>
    <property type="match status" value="1"/>
</dbReference>
<evidence type="ECO:0000256" key="3">
    <source>
        <dbReference type="PIRSR" id="PIRSR000390-1"/>
    </source>
</evidence>
<keyword evidence="9" id="KW-1185">Reference proteome</keyword>
<dbReference type="EMBL" id="DF967970">
    <property type="protein sequence ID" value="GAP08777.1"/>
    <property type="molecule type" value="Genomic_DNA"/>
</dbReference>
<dbReference type="STRING" id="229919.GCA_001050195_03616"/>
<feature type="active site" description="Proton acceptor" evidence="3">
    <location>
        <position position="186"/>
    </location>
</feature>
<dbReference type="Pfam" id="PF01041">
    <property type="entry name" value="DegT_DnrJ_EryC1"/>
    <property type="match status" value="1"/>
</dbReference>
<dbReference type="InterPro" id="IPR000653">
    <property type="entry name" value="DegT/StrS_aminotransferase"/>
</dbReference>
<dbReference type="InterPro" id="IPR015424">
    <property type="entry name" value="PyrdxlP-dep_Trfase"/>
</dbReference>
<reference evidence="6" key="1">
    <citation type="journal article" date="2015" name="Genome Announc.">
        <title>Draft Genome Sequences of Anaerolinea thermolimosa IMO-1, Bellilinea caldifistulae GOMI-1, Leptolinea tardivitalis YMTK-2, Levilinea saccharolytica KIBI-1, Longilinea arvoryzae KOME-1, Previously Described as Members of the Class Anaerolineae (Chloroflexi).</title>
        <authorList>
            <person name="Matsuura N."/>
            <person name="Tourlousse M.D."/>
            <person name="Ohashi A."/>
            <person name="Hugenholtz P."/>
            <person name="Sekiguchi Y."/>
        </authorList>
    </citation>
    <scope>NUCLEOTIDE SEQUENCE</scope>
    <source>
        <strain evidence="6">IMO-1</strain>
    </source>
</reference>
<keyword evidence="8" id="KW-0032">Aminotransferase</keyword>
<organism evidence="8 10">
    <name type="scientific">Anaerolinea thermolimosa</name>
    <dbReference type="NCBI Taxonomy" id="229919"/>
    <lineage>
        <taxon>Bacteria</taxon>
        <taxon>Bacillati</taxon>
        <taxon>Chloroflexota</taxon>
        <taxon>Anaerolineae</taxon>
        <taxon>Anaerolineales</taxon>
        <taxon>Anaerolineaceae</taxon>
        <taxon>Anaerolinea</taxon>
    </lineage>
</organism>
<protein>
    <submittedName>
        <fullName evidence="8">DegT/DnrJ/EryC1/StrS family aminotransferase</fullName>
    </submittedName>
    <submittedName>
        <fullName evidence="6">Predicted pyridoxal phosphate-dependent enzyme related with regulation of cell wall biogenesis</fullName>
    </submittedName>
</protein>
<evidence type="ECO:0000313" key="7">
    <source>
        <dbReference type="EMBL" id="GAP08827.1"/>
    </source>
</evidence>
<dbReference type="Gene3D" id="3.90.1150.10">
    <property type="entry name" value="Aspartate Aminotransferase, domain 1"/>
    <property type="match status" value="1"/>
</dbReference>
<evidence type="ECO:0000313" key="10">
    <source>
        <dbReference type="Proteomes" id="UP000264141"/>
    </source>
</evidence>
<dbReference type="GO" id="GO:0030170">
    <property type="term" value="F:pyridoxal phosphate binding"/>
    <property type="evidence" value="ECO:0007669"/>
    <property type="project" value="UniProtKB-ARBA"/>
</dbReference>
<accession>A0A0M8JPT6</accession>